<comment type="caution">
    <text evidence="2">The sequence shown here is derived from an EMBL/GenBank/DDBJ whole genome shotgun (WGS) entry which is preliminary data.</text>
</comment>
<evidence type="ECO:0000313" key="2">
    <source>
        <dbReference type="EMBL" id="KKM97945.1"/>
    </source>
</evidence>
<organism evidence="2">
    <name type="scientific">marine sediment metagenome</name>
    <dbReference type="NCBI Taxonomy" id="412755"/>
    <lineage>
        <taxon>unclassified sequences</taxon>
        <taxon>metagenomes</taxon>
        <taxon>ecological metagenomes</taxon>
    </lineage>
</organism>
<gene>
    <name evidence="2" type="ORF">LCGC14_1162980</name>
</gene>
<name>A0A0F9PAD4_9ZZZZ</name>
<sequence>MLLIIIGLGLATLFTLGAFIDVIFDLPWLDWKFFVAIPIWIIFIINSLILIFVGVLSFSKPNMMEKMFQSMFKGVEQVAVDSGFEFETFIKNLFPQEKD</sequence>
<dbReference type="AlphaFoldDB" id="A0A0F9PAD4"/>
<protein>
    <submittedName>
        <fullName evidence="2">Uncharacterized protein</fullName>
    </submittedName>
</protein>
<feature type="transmembrane region" description="Helical" evidence="1">
    <location>
        <begin position="33"/>
        <end position="58"/>
    </location>
</feature>
<keyword evidence="1" id="KW-1133">Transmembrane helix</keyword>
<reference evidence="2" key="1">
    <citation type="journal article" date="2015" name="Nature">
        <title>Complex archaea that bridge the gap between prokaryotes and eukaryotes.</title>
        <authorList>
            <person name="Spang A."/>
            <person name="Saw J.H."/>
            <person name="Jorgensen S.L."/>
            <person name="Zaremba-Niedzwiedzka K."/>
            <person name="Martijn J."/>
            <person name="Lind A.E."/>
            <person name="van Eijk R."/>
            <person name="Schleper C."/>
            <person name="Guy L."/>
            <person name="Ettema T.J."/>
        </authorList>
    </citation>
    <scope>NUCLEOTIDE SEQUENCE</scope>
</reference>
<accession>A0A0F9PAD4</accession>
<keyword evidence="1" id="KW-0812">Transmembrane</keyword>
<keyword evidence="1" id="KW-0472">Membrane</keyword>
<proteinExistence type="predicted"/>
<evidence type="ECO:0000256" key="1">
    <source>
        <dbReference type="SAM" id="Phobius"/>
    </source>
</evidence>
<dbReference type="EMBL" id="LAZR01005688">
    <property type="protein sequence ID" value="KKM97945.1"/>
    <property type="molecule type" value="Genomic_DNA"/>
</dbReference>